<evidence type="ECO:0000256" key="8">
    <source>
        <dbReference type="SAM" id="SignalP"/>
    </source>
</evidence>
<evidence type="ECO:0000313" key="13">
    <source>
        <dbReference type="Proteomes" id="UP000195814"/>
    </source>
</evidence>
<dbReference type="EC" id="6.5.1.2" evidence="7"/>
<reference evidence="12 13" key="1">
    <citation type="submission" date="2016-05" db="EMBL/GenBank/DDBJ databases">
        <title>Complete genome sequence of two 2,5-diketo-D-glunonic acid producing strain Tatumella citrea.</title>
        <authorList>
            <person name="Duan C."/>
            <person name="Yang J."/>
            <person name="Yang S."/>
        </authorList>
    </citation>
    <scope>NUCLEOTIDE SEQUENCE [LARGE SCALE GENOMIC DNA]</scope>
    <source>
        <strain evidence="11 12">ATCC 39140</strain>
        <strain evidence="10 13">DSM 13699</strain>
    </source>
</reference>
<evidence type="ECO:0000256" key="1">
    <source>
        <dbReference type="ARBA" id="ARBA00022598"/>
    </source>
</evidence>
<dbReference type="InterPro" id="IPR020923">
    <property type="entry name" value="DNA_ligase_B"/>
</dbReference>
<sequence>MWQKFTTIALMLYPLTGLAACPQWDMERARLETHQLAQQLQKWDDAYYRQGISLTSDTHYDQLRRRLAEWQHCFSLPVDPVPDRWKTSGRQLHPVAHTGVRKMADQAALAGWMSGKTDLWVQPKIDGVAVTLVYRQGKLAAVTSRGDGRQGEDWLAKAASVTSVPQHIATLEDEVVLQGELFMPRQHHIQRVQGGCNDRARVAGLMRRLQPLRPEESPGIFIWAWPAGPPSFSARLVQLSRWGFPLAAQWSQPVNSVQQVAEWRERWFNGALPFASDGVVIHSLPAAPREWQPGKNRWSVAWKYPPPEKSSRVTGIHFTTGRTGKITVVMDVEPLLLGDKRVSHVSLGSPARWKQLDIVSGDEVALRLAGQGIPVAGRVIWRVAERHYPLPPEAEKYHSLSCMTVSKQCYEQFLARLIWLSHQQVFGFRGIQRARWQQLLLVGRFTHLFSWLEFTASELTEQAGLSEETAKLTIEQFQRVKYLPVRHWWLSLGLPLPERAAGELSWQHWQLLSSAPASEWLKLPGIGRGMAQKIVAIGTDRQTQMLIAFLARQGIPPQPVSGRAEQMFKLLPETPETDKTLPN</sequence>
<dbReference type="Gene3D" id="3.30.470.30">
    <property type="entry name" value="DNA ligase/mRNA capping enzyme"/>
    <property type="match status" value="1"/>
</dbReference>
<dbReference type="PROSITE" id="PS51257">
    <property type="entry name" value="PROKAR_LIPOPROTEIN"/>
    <property type="match status" value="1"/>
</dbReference>
<gene>
    <name evidence="7" type="primary">ligB</name>
    <name evidence="10" type="ORF">A7K98_20920</name>
    <name evidence="11" type="ORF">A7K99_20905</name>
</gene>
<dbReference type="KEGG" id="tci:A7K98_20920"/>
<dbReference type="PANTHER" id="PTHR47810">
    <property type="entry name" value="DNA LIGASE"/>
    <property type="match status" value="1"/>
</dbReference>
<dbReference type="Proteomes" id="UP000195729">
    <property type="component" value="Chromosome"/>
</dbReference>
<dbReference type="HAMAP" id="MF_01587">
    <property type="entry name" value="DNA_ligase_B"/>
    <property type="match status" value="1"/>
</dbReference>
<evidence type="ECO:0000256" key="7">
    <source>
        <dbReference type="HAMAP-Rule" id="MF_01587"/>
    </source>
</evidence>
<proteinExistence type="inferred from homology"/>
<comment type="similarity">
    <text evidence="7">Belongs to the NAD-dependent DNA ligase family. LigB subfamily.</text>
</comment>
<dbReference type="GO" id="GO:0006281">
    <property type="term" value="P:DNA repair"/>
    <property type="evidence" value="ECO:0007669"/>
    <property type="project" value="UniProtKB-KW"/>
</dbReference>
<dbReference type="Gene3D" id="1.10.287.610">
    <property type="entry name" value="Helix hairpin bin"/>
    <property type="match status" value="1"/>
</dbReference>
<keyword evidence="3 7" id="KW-0227">DNA damage</keyword>
<organism evidence="10 13">
    <name type="scientific">Tatumella citrea</name>
    <name type="common">Pantoea citrea</name>
    <dbReference type="NCBI Taxonomy" id="53336"/>
    <lineage>
        <taxon>Bacteria</taxon>
        <taxon>Pseudomonadati</taxon>
        <taxon>Pseudomonadota</taxon>
        <taxon>Gammaproteobacteria</taxon>
        <taxon>Enterobacterales</taxon>
        <taxon>Erwiniaceae</taxon>
        <taxon>Tatumella</taxon>
    </lineage>
</organism>
<feature type="domain" description="NAD-dependent DNA ligase N-terminal" evidence="9">
    <location>
        <begin position="28"/>
        <end position="425"/>
    </location>
</feature>
<dbReference type="SUPFAM" id="SSF47781">
    <property type="entry name" value="RuvA domain 2-like"/>
    <property type="match status" value="1"/>
</dbReference>
<comment type="function">
    <text evidence="7">Catalyzes the formation of phosphodiester linkages between 5'-phosphoryl and 3'-hydroxyl groups in double-stranded DNA using NAD as a coenzyme and as the energy source for the reaction.</text>
</comment>
<keyword evidence="8" id="KW-0732">Signal</keyword>
<evidence type="ECO:0000256" key="4">
    <source>
        <dbReference type="ARBA" id="ARBA00023027"/>
    </source>
</evidence>
<dbReference type="InterPro" id="IPR010994">
    <property type="entry name" value="RuvA_2-like"/>
</dbReference>
<keyword evidence="4 7" id="KW-0520">NAD</keyword>
<dbReference type="InterPro" id="IPR050326">
    <property type="entry name" value="NAD_dep_DNA_ligaseB"/>
</dbReference>
<dbReference type="SUPFAM" id="SSF56091">
    <property type="entry name" value="DNA ligase/mRNA capping enzyme, catalytic domain"/>
    <property type="match status" value="1"/>
</dbReference>
<dbReference type="GO" id="GO:0006260">
    <property type="term" value="P:DNA replication"/>
    <property type="evidence" value="ECO:0007669"/>
    <property type="project" value="UniProtKB-KW"/>
</dbReference>
<dbReference type="SMART" id="SM00532">
    <property type="entry name" value="LIGANc"/>
    <property type="match status" value="1"/>
</dbReference>
<evidence type="ECO:0000313" key="10">
    <source>
        <dbReference type="EMBL" id="ARU95953.1"/>
    </source>
</evidence>
<evidence type="ECO:0000256" key="2">
    <source>
        <dbReference type="ARBA" id="ARBA00022705"/>
    </source>
</evidence>
<keyword evidence="5 7" id="KW-0234">DNA repair</keyword>
<accession>A0A1Y0LD46</accession>
<dbReference type="InterPro" id="IPR004150">
    <property type="entry name" value="NAD_DNA_ligase_OB"/>
</dbReference>
<dbReference type="InterPro" id="IPR013840">
    <property type="entry name" value="DNAligase_N"/>
</dbReference>
<dbReference type="AlphaFoldDB" id="A0A1Y0LD46"/>
<dbReference type="Proteomes" id="UP000195814">
    <property type="component" value="Chromosome"/>
</dbReference>
<feature type="signal peptide" evidence="8">
    <location>
        <begin position="1"/>
        <end position="19"/>
    </location>
</feature>
<dbReference type="RefSeq" id="WP_087490292.1">
    <property type="nucleotide sequence ID" value="NZ_CP015579.1"/>
</dbReference>
<dbReference type="SUPFAM" id="SSF50249">
    <property type="entry name" value="Nucleic acid-binding proteins"/>
    <property type="match status" value="1"/>
</dbReference>
<dbReference type="EMBL" id="CP015581">
    <property type="protein sequence ID" value="ARU99993.1"/>
    <property type="molecule type" value="Genomic_DNA"/>
</dbReference>
<feature type="active site" description="N6-AMP-lysine intermediate" evidence="7">
    <location>
        <position position="124"/>
    </location>
</feature>
<keyword evidence="1 7" id="KW-0436">Ligase</keyword>
<dbReference type="NCBIfam" id="NF005987">
    <property type="entry name" value="PRK08097.1"/>
    <property type="match status" value="1"/>
</dbReference>
<dbReference type="Pfam" id="PF03120">
    <property type="entry name" value="OB_DNA_ligase"/>
    <property type="match status" value="1"/>
</dbReference>
<evidence type="ECO:0000259" key="9">
    <source>
        <dbReference type="SMART" id="SM00532"/>
    </source>
</evidence>
<dbReference type="Gene3D" id="2.40.50.140">
    <property type="entry name" value="Nucleic acid-binding proteins"/>
    <property type="match status" value="1"/>
</dbReference>
<dbReference type="InterPro" id="IPR012340">
    <property type="entry name" value="NA-bd_OB-fold"/>
</dbReference>
<evidence type="ECO:0000256" key="3">
    <source>
        <dbReference type="ARBA" id="ARBA00022763"/>
    </source>
</evidence>
<dbReference type="Pfam" id="PF01653">
    <property type="entry name" value="DNA_ligase_aden"/>
    <property type="match status" value="1"/>
</dbReference>
<dbReference type="OrthoDB" id="9759736at2"/>
<keyword evidence="12" id="KW-1185">Reference proteome</keyword>
<feature type="chain" id="PRO_5012055966" description="DNA ligase B" evidence="8">
    <location>
        <begin position="20"/>
        <end position="583"/>
    </location>
</feature>
<evidence type="ECO:0000256" key="6">
    <source>
        <dbReference type="ARBA" id="ARBA00034005"/>
    </source>
</evidence>
<evidence type="ECO:0000313" key="11">
    <source>
        <dbReference type="EMBL" id="ARU99993.1"/>
    </source>
</evidence>
<name>A0A1Y0LD46_TATCI</name>
<dbReference type="PROSITE" id="PS01055">
    <property type="entry name" value="DNA_LIGASE_N1"/>
    <property type="match status" value="1"/>
</dbReference>
<evidence type="ECO:0000256" key="5">
    <source>
        <dbReference type="ARBA" id="ARBA00023204"/>
    </source>
</evidence>
<dbReference type="InterPro" id="IPR013839">
    <property type="entry name" value="DNAligase_adenylation"/>
</dbReference>
<dbReference type="EMBL" id="CP015579">
    <property type="protein sequence ID" value="ARU95953.1"/>
    <property type="molecule type" value="Genomic_DNA"/>
</dbReference>
<dbReference type="PANTHER" id="PTHR47810:SF1">
    <property type="entry name" value="DNA LIGASE B"/>
    <property type="match status" value="1"/>
</dbReference>
<protein>
    <recommendedName>
        <fullName evidence="7">DNA ligase B</fullName>
        <ecNumber evidence="7">6.5.1.2</ecNumber>
    </recommendedName>
    <alternativeName>
        <fullName evidence="7">Polydeoxyribonucleotide synthase [NAD(+)] B</fullName>
    </alternativeName>
</protein>
<evidence type="ECO:0000313" key="12">
    <source>
        <dbReference type="Proteomes" id="UP000195729"/>
    </source>
</evidence>
<comment type="catalytic activity">
    <reaction evidence="6 7">
        <text>NAD(+) + (deoxyribonucleotide)n-3'-hydroxyl + 5'-phospho-(deoxyribonucleotide)m = (deoxyribonucleotide)n+m + AMP + beta-nicotinamide D-nucleotide.</text>
        <dbReference type="EC" id="6.5.1.2"/>
    </reaction>
</comment>
<dbReference type="InterPro" id="IPR018239">
    <property type="entry name" value="DNA_ligase_AS"/>
</dbReference>
<dbReference type="GO" id="GO:0003911">
    <property type="term" value="F:DNA ligase (NAD+) activity"/>
    <property type="evidence" value="ECO:0007669"/>
    <property type="project" value="UniProtKB-UniRule"/>
</dbReference>
<keyword evidence="2 7" id="KW-0235">DNA replication</keyword>